<evidence type="ECO:0000313" key="2">
    <source>
        <dbReference type="Proteomes" id="UP001617714"/>
    </source>
</evidence>
<evidence type="ECO:0000313" key="1">
    <source>
        <dbReference type="EMBL" id="MFJ5322074.1"/>
    </source>
</evidence>
<protein>
    <submittedName>
        <fullName evidence="1">Uncharacterized protein</fullName>
    </submittedName>
</protein>
<gene>
    <name evidence="1" type="ORF">ACIPSN_12065</name>
</gene>
<dbReference type="Proteomes" id="UP001617714">
    <property type="component" value="Unassembled WGS sequence"/>
</dbReference>
<dbReference type="RefSeq" id="WP_258210311.1">
    <property type="nucleotide sequence ID" value="NZ_CP046377.1"/>
</dbReference>
<accession>A0ABW8FZ23</accession>
<dbReference type="GeneID" id="90773400"/>
<keyword evidence="2" id="KW-1185">Reference proteome</keyword>
<organism evidence="1 2">
    <name type="scientific">Pectobacterium parvum</name>
    <dbReference type="NCBI Taxonomy" id="2778550"/>
    <lineage>
        <taxon>Bacteria</taxon>
        <taxon>Pseudomonadati</taxon>
        <taxon>Pseudomonadota</taxon>
        <taxon>Gammaproteobacteria</taxon>
        <taxon>Enterobacterales</taxon>
        <taxon>Pectobacteriaceae</taxon>
        <taxon>Pectobacterium</taxon>
    </lineage>
</organism>
<reference evidence="1 2" key="1">
    <citation type="submission" date="2024-10" db="EMBL/GenBank/DDBJ databases">
        <authorList>
            <person name="Lu C.-H."/>
        </authorList>
    </citation>
    <scope>NUCLEOTIDE SEQUENCE [LARGE SCALE GENOMIC DNA]</scope>
    <source>
        <strain evidence="1 2">22QBSP01-2</strain>
    </source>
</reference>
<name>A0ABW8FZ23_9GAMM</name>
<comment type="caution">
    <text evidence="1">The sequence shown here is derived from an EMBL/GenBank/DDBJ whole genome shotgun (WGS) entry which is preliminary data.</text>
</comment>
<proteinExistence type="predicted"/>
<dbReference type="EMBL" id="JBIXKD010000011">
    <property type="protein sequence ID" value="MFJ5322074.1"/>
    <property type="molecule type" value="Genomic_DNA"/>
</dbReference>
<sequence length="40" mass="4128">MASVIQVSQASPATVASHNVMSWLGNPLSYILKSIGGGVR</sequence>